<proteinExistence type="predicted"/>
<reference evidence="3" key="1">
    <citation type="journal article" date="2011" name="J. Bacteriol.">
        <title>Genome sequences of eight morphologically diverse alphaproteobacteria.</title>
        <authorList>
            <consortium name="US DOE Joint Genome Institute"/>
            <person name="Brown P.J."/>
            <person name="Kysela D.T."/>
            <person name="Buechlein A."/>
            <person name="Hemmerich C."/>
            <person name="Brun Y.V."/>
        </authorList>
    </citation>
    <scope>NUCLEOTIDE SEQUENCE [LARGE SCALE GENOMIC DNA]</scope>
    <source>
        <strain evidence="3">ATCC 15264 / DSM 4735 / LMG 14903 / NBRC 16000 / CB 81</strain>
    </source>
</reference>
<dbReference type="EMBL" id="CP002102">
    <property type="protein sequence ID" value="ADK99789.1"/>
    <property type="molecule type" value="Genomic_DNA"/>
</dbReference>
<evidence type="ECO:0000313" key="2">
    <source>
        <dbReference type="EMBL" id="ADK99789.1"/>
    </source>
</evidence>
<dbReference type="InterPro" id="IPR018750">
    <property type="entry name" value="DUF2306_membrane"/>
</dbReference>
<feature type="transmembrane region" description="Helical" evidence="1">
    <location>
        <begin position="116"/>
        <end position="136"/>
    </location>
</feature>
<dbReference type="AlphaFoldDB" id="D9QKG4"/>
<feature type="transmembrane region" description="Helical" evidence="1">
    <location>
        <begin position="91"/>
        <end position="110"/>
    </location>
</feature>
<dbReference type="KEGG" id="bsb:Bresu_0475"/>
<dbReference type="BioCyc" id="BSUB633149:G1GM8-473-MONOMER"/>
<dbReference type="Proteomes" id="UP000002696">
    <property type="component" value="Chromosome"/>
</dbReference>
<evidence type="ECO:0000313" key="3">
    <source>
        <dbReference type="Proteomes" id="UP000002696"/>
    </source>
</evidence>
<feature type="transmembrane region" description="Helical" evidence="1">
    <location>
        <begin position="148"/>
        <end position="171"/>
    </location>
</feature>
<dbReference type="InParanoid" id="D9QKG4"/>
<keyword evidence="3" id="KW-1185">Reference proteome</keyword>
<accession>D9QKG4</accession>
<organism evidence="2 3">
    <name type="scientific">Brevundimonas subvibrioides (strain ATCC 15264 / DSM 4735 / LMG 14903 / NBRC 16000 / CB 81)</name>
    <name type="common">Caulobacter subvibrioides</name>
    <dbReference type="NCBI Taxonomy" id="633149"/>
    <lineage>
        <taxon>Bacteria</taxon>
        <taxon>Pseudomonadati</taxon>
        <taxon>Pseudomonadota</taxon>
        <taxon>Alphaproteobacteria</taxon>
        <taxon>Caulobacterales</taxon>
        <taxon>Caulobacteraceae</taxon>
        <taxon>Brevundimonas</taxon>
    </lineage>
</organism>
<feature type="transmembrane region" description="Helical" evidence="1">
    <location>
        <begin position="59"/>
        <end position="79"/>
    </location>
</feature>
<dbReference type="Pfam" id="PF10067">
    <property type="entry name" value="DUF2306"/>
    <property type="match status" value="1"/>
</dbReference>
<name>D9QKG4_BRESC</name>
<gene>
    <name evidence="2" type="ordered locus">Bresu_0475</name>
</gene>
<dbReference type="STRING" id="633149.Bresu_0475"/>
<dbReference type="RefSeq" id="WP_013267893.1">
    <property type="nucleotide sequence ID" value="NC_014375.1"/>
</dbReference>
<keyword evidence="1" id="KW-1133">Transmembrane helix</keyword>
<keyword evidence="1" id="KW-0472">Membrane</keyword>
<dbReference type="HOGENOM" id="CLU_124879_0_0_5"/>
<sequence>MTHLIPTQGPLRQTLTFGPPLIAAAVLAWLLLVLAPGWGLPVRLHAPDWALLAEQAPVLQVHIGAATLALGIGVVLLAGVKGNTLHRTLGWTWAAAMATVALSSLFIRSINPGSFSWIHLLTGWTLIILPMALYAARTHNVAAHRSRMTGLFVGALLIAGMFTFFPGRLMWRVFLG</sequence>
<evidence type="ECO:0000256" key="1">
    <source>
        <dbReference type="SAM" id="Phobius"/>
    </source>
</evidence>
<dbReference type="eggNOG" id="COG5395">
    <property type="taxonomic scope" value="Bacteria"/>
</dbReference>
<keyword evidence="1" id="KW-0812">Transmembrane</keyword>
<feature type="transmembrane region" description="Helical" evidence="1">
    <location>
        <begin position="21"/>
        <end position="39"/>
    </location>
</feature>
<protein>
    <submittedName>
        <fullName evidence="2">Membrane protein-like protein</fullName>
    </submittedName>
</protein>
<dbReference type="OrthoDB" id="9815686at2"/>